<proteinExistence type="predicted"/>
<accession>A0A8X6RHW5</accession>
<organism evidence="2 3">
    <name type="scientific">Trichonephila clavipes</name>
    <name type="common">Golden silk orbweaver</name>
    <name type="synonym">Nephila clavipes</name>
    <dbReference type="NCBI Taxonomy" id="2585209"/>
    <lineage>
        <taxon>Eukaryota</taxon>
        <taxon>Metazoa</taxon>
        <taxon>Ecdysozoa</taxon>
        <taxon>Arthropoda</taxon>
        <taxon>Chelicerata</taxon>
        <taxon>Arachnida</taxon>
        <taxon>Araneae</taxon>
        <taxon>Araneomorphae</taxon>
        <taxon>Entelegynae</taxon>
        <taxon>Araneoidea</taxon>
        <taxon>Nephilidae</taxon>
        <taxon>Trichonephila</taxon>
    </lineage>
</organism>
<protein>
    <submittedName>
        <fullName evidence="2">Uncharacterized protein</fullName>
    </submittedName>
</protein>
<dbReference type="EMBL" id="BMAU01021137">
    <property type="protein sequence ID" value="GFX91941.1"/>
    <property type="molecule type" value="Genomic_DNA"/>
</dbReference>
<reference evidence="2" key="1">
    <citation type="submission" date="2020-08" db="EMBL/GenBank/DDBJ databases">
        <title>Multicomponent nature underlies the extraordinary mechanical properties of spider dragline silk.</title>
        <authorList>
            <person name="Kono N."/>
            <person name="Nakamura H."/>
            <person name="Mori M."/>
            <person name="Yoshida Y."/>
            <person name="Ohtoshi R."/>
            <person name="Malay A.D."/>
            <person name="Moran D.A.P."/>
            <person name="Tomita M."/>
            <person name="Numata K."/>
            <person name="Arakawa K."/>
        </authorList>
    </citation>
    <scope>NUCLEOTIDE SEQUENCE</scope>
</reference>
<sequence length="93" mass="10432">MAWLSLSSFSPTSEPEDQTMISSAKIPTLQCLANTFINTGNVERKQDGTQRRTLRYTLPNGERIIQTVIVFYSNGSIPEEVRYPLKGSASYTK</sequence>
<feature type="compositionally biased region" description="Polar residues" evidence="1">
    <location>
        <begin position="1"/>
        <end position="13"/>
    </location>
</feature>
<evidence type="ECO:0000256" key="1">
    <source>
        <dbReference type="SAM" id="MobiDB-lite"/>
    </source>
</evidence>
<evidence type="ECO:0000313" key="3">
    <source>
        <dbReference type="Proteomes" id="UP000887159"/>
    </source>
</evidence>
<dbReference type="AlphaFoldDB" id="A0A8X6RHW5"/>
<keyword evidence="3" id="KW-1185">Reference proteome</keyword>
<gene>
    <name evidence="2" type="ORF">TNCV_3577711</name>
</gene>
<dbReference type="Proteomes" id="UP000887159">
    <property type="component" value="Unassembled WGS sequence"/>
</dbReference>
<evidence type="ECO:0000313" key="2">
    <source>
        <dbReference type="EMBL" id="GFX91941.1"/>
    </source>
</evidence>
<comment type="caution">
    <text evidence="2">The sequence shown here is derived from an EMBL/GenBank/DDBJ whole genome shotgun (WGS) entry which is preliminary data.</text>
</comment>
<name>A0A8X6RHW5_TRICX</name>
<feature type="region of interest" description="Disordered" evidence="1">
    <location>
        <begin position="1"/>
        <end position="21"/>
    </location>
</feature>